<dbReference type="EMBL" id="LAZR01003147">
    <property type="protein sequence ID" value="KKN21435.1"/>
    <property type="molecule type" value="Genomic_DNA"/>
</dbReference>
<reference evidence="1" key="1">
    <citation type="journal article" date="2015" name="Nature">
        <title>Complex archaea that bridge the gap between prokaryotes and eukaryotes.</title>
        <authorList>
            <person name="Spang A."/>
            <person name="Saw J.H."/>
            <person name="Jorgensen S.L."/>
            <person name="Zaremba-Niedzwiedzka K."/>
            <person name="Martijn J."/>
            <person name="Lind A.E."/>
            <person name="van Eijk R."/>
            <person name="Schleper C."/>
            <person name="Guy L."/>
            <person name="Ettema T.J."/>
        </authorList>
    </citation>
    <scope>NUCLEOTIDE SEQUENCE</scope>
</reference>
<sequence>MKVPCPVCKSTRYRRPFRDITGDGFVGCLGCYHIYMDIMHKRRVGIRRPIDNAWMVVFKEAHDKWRL</sequence>
<accession>A0A0F9NPL3</accession>
<gene>
    <name evidence="1" type="ORF">LCGC14_0925210</name>
</gene>
<organism evidence="1">
    <name type="scientific">marine sediment metagenome</name>
    <dbReference type="NCBI Taxonomy" id="412755"/>
    <lineage>
        <taxon>unclassified sequences</taxon>
        <taxon>metagenomes</taxon>
        <taxon>ecological metagenomes</taxon>
    </lineage>
</organism>
<evidence type="ECO:0000313" key="1">
    <source>
        <dbReference type="EMBL" id="KKN21435.1"/>
    </source>
</evidence>
<protein>
    <submittedName>
        <fullName evidence="1">Uncharacterized protein</fullName>
    </submittedName>
</protein>
<comment type="caution">
    <text evidence="1">The sequence shown here is derived from an EMBL/GenBank/DDBJ whole genome shotgun (WGS) entry which is preliminary data.</text>
</comment>
<proteinExistence type="predicted"/>
<name>A0A0F9NPL3_9ZZZZ</name>
<dbReference type="AlphaFoldDB" id="A0A0F9NPL3"/>